<dbReference type="WBParaSite" id="JU765_v2.g11427.t1">
    <property type="protein sequence ID" value="JU765_v2.g11427.t1"/>
    <property type="gene ID" value="JU765_v2.g11427"/>
</dbReference>
<organism evidence="1 2">
    <name type="scientific">Panagrolaimus sp. JU765</name>
    <dbReference type="NCBI Taxonomy" id="591449"/>
    <lineage>
        <taxon>Eukaryota</taxon>
        <taxon>Metazoa</taxon>
        <taxon>Ecdysozoa</taxon>
        <taxon>Nematoda</taxon>
        <taxon>Chromadorea</taxon>
        <taxon>Rhabditida</taxon>
        <taxon>Tylenchina</taxon>
        <taxon>Panagrolaimomorpha</taxon>
        <taxon>Panagrolaimoidea</taxon>
        <taxon>Panagrolaimidae</taxon>
        <taxon>Panagrolaimus</taxon>
    </lineage>
</organism>
<evidence type="ECO:0000313" key="1">
    <source>
        <dbReference type="Proteomes" id="UP000887576"/>
    </source>
</evidence>
<reference evidence="2" key="1">
    <citation type="submission" date="2022-11" db="UniProtKB">
        <authorList>
            <consortium name="WormBaseParasite"/>
        </authorList>
    </citation>
    <scope>IDENTIFICATION</scope>
</reference>
<evidence type="ECO:0000313" key="2">
    <source>
        <dbReference type="WBParaSite" id="JU765_v2.g11427.t1"/>
    </source>
</evidence>
<name>A0AC34PZM8_9BILA</name>
<accession>A0AC34PZM8</accession>
<sequence length="254" mass="29718">MSQRQRFTEADINNFGGNSTRPIQPSKNRIERKIFDENGNPTKVQFKIKPIPGLRSKAIIVPAANIQEKPAMILKEKEKVETSRQNRRVLVESNKKSKNEIIKQQFVMEKIKTELDGEIVEELKFIIDSFGGNCFLPILFAEYETRNGKKIDQFSINQLSKHFKITNVNGFYRLWTGKYYNFKRNNLNSLFEQILLTKNMSRKLDAAFLLKHKFSTNLKTFVDKIKNSGTLSKIFRFEIDNEIIIEIERNMKIC</sequence>
<protein>
    <submittedName>
        <fullName evidence="2">Uncharacterized protein</fullName>
    </submittedName>
</protein>
<proteinExistence type="predicted"/>
<dbReference type="Proteomes" id="UP000887576">
    <property type="component" value="Unplaced"/>
</dbReference>